<evidence type="ECO:0000313" key="2">
    <source>
        <dbReference type="EMBL" id="GFH06839.1"/>
    </source>
</evidence>
<dbReference type="AlphaFoldDB" id="A0A699YLF8"/>
<keyword evidence="3" id="KW-1185">Reference proteome</keyword>
<feature type="domain" description="FAD-binding PCMH-type" evidence="1">
    <location>
        <begin position="1"/>
        <end position="160"/>
    </location>
</feature>
<protein>
    <submittedName>
        <fullName evidence="2">FAD-binding PCMH-type domain-containing protein</fullName>
    </submittedName>
</protein>
<dbReference type="InterPro" id="IPR006094">
    <property type="entry name" value="Oxid_FAD_bind_N"/>
</dbReference>
<dbReference type="SUPFAM" id="SSF56176">
    <property type="entry name" value="FAD-binding/transporter-associated domain-like"/>
    <property type="match status" value="1"/>
</dbReference>
<organism evidence="2 3">
    <name type="scientific">Haematococcus lacustris</name>
    <name type="common">Green alga</name>
    <name type="synonym">Haematococcus pluvialis</name>
    <dbReference type="NCBI Taxonomy" id="44745"/>
    <lineage>
        <taxon>Eukaryota</taxon>
        <taxon>Viridiplantae</taxon>
        <taxon>Chlorophyta</taxon>
        <taxon>core chlorophytes</taxon>
        <taxon>Chlorophyceae</taxon>
        <taxon>CS clade</taxon>
        <taxon>Chlamydomonadales</taxon>
        <taxon>Haematococcaceae</taxon>
        <taxon>Haematococcus</taxon>
    </lineage>
</organism>
<dbReference type="GO" id="GO:0071949">
    <property type="term" value="F:FAD binding"/>
    <property type="evidence" value="ECO:0007669"/>
    <property type="project" value="InterPro"/>
</dbReference>
<dbReference type="InterPro" id="IPR016169">
    <property type="entry name" value="FAD-bd_PCMH_sub2"/>
</dbReference>
<dbReference type="Proteomes" id="UP000485058">
    <property type="component" value="Unassembled WGS sequence"/>
</dbReference>
<name>A0A699YLF8_HAELA</name>
<dbReference type="Pfam" id="PF01565">
    <property type="entry name" value="FAD_binding_4"/>
    <property type="match status" value="1"/>
</dbReference>
<comment type="caution">
    <text evidence="2">The sequence shown here is derived from an EMBL/GenBank/DDBJ whole genome shotgun (WGS) entry which is preliminary data.</text>
</comment>
<accession>A0A699YLF8</accession>
<evidence type="ECO:0000259" key="1">
    <source>
        <dbReference type="PROSITE" id="PS51387"/>
    </source>
</evidence>
<sequence>PFFCANPDASTTKQAVVAQSGSGKSQSSSVNIMMTALRPLKIKVLEDEEAVLVDAGVITIDLLNYLSSYVTAKAPAGWTLPAFPWYVYQTVGGAVSTGTHGSSLKWGTMSNQVLEVQMVAANGSLVTLTPASHPFLMRAARVSVGKLGIITQLKMRIVREEPVTRRLRLMPASAFVTLMREVQTSAEQGSHPGWLNETEFFWLPQRSEFMMVSFTRGDAPDLATRQAVLASYVPQNTTVYQTSQQLLQDKSLQRVQDLPLKPVSFSAPGGLTKDAWEDTEFVLQQQVNAPFTLPRTSSGSSVEPGRQALYRMFGRFGQSGDEPLNPVASGMSWKPPAPRMANVMYGLPASAPGLLEVSRVGVMSIAYNATVEATAAYLKEPEIYELTIKTVLFDQ</sequence>
<dbReference type="Gene3D" id="3.30.465.10">
    <property type="match status" value="1"/>
</dbReference>
<feature type="non-terminal residue" evidence="2">
    <location>
        <position position="395"/>
    </location>
</feature>
<feature type="non-terminal residue" evidence="2">
    <location>
        <position position="1"/>
    </location>
</feature>
<gene>
    <name evidence="2" type="ORF">HaLaN_01544</name>
</gene>
<proteinExistence type="predicted"/>
<dbReference type="InterPro" id="IPR010031">
    <property type="entry name" value="FAD_lactone_oxidase-like"/>
</dbReference>
<dbReference type="GO" id="GO:0016899">
    <property type="term" value="F:oxidoreductase activity, acting on the CH-OH group of donors, oxygen as acceptor"/>
    <property type="evidence" value="ECO:0007669"/>
    <property type="project" value="InterPro"/>
</dbReference>
<dbReference type="InterPro" id="IPR016166">
    <property type="entry name" value="FAD-bd_PCMH"/>
</dbReference>
<dbReference type="EMBL" id="BLLF01000059">
    <property type="protein sequence ID" value="GFH06839.1"/>
    <property type="molecule type" value="Genomic_DNA"/>
</dbReference>
<reference evidence="2 3" key="1">
    <citation type="submission" date="2020-02" db="EMBL/GenBank/DDBJ databases">
        <title>Draft genome sequence of Haematococcus lacustris strain NIES-144.</title>
        <authorList>
            <person name="Morimoto D."/>
            <person name="Nakagawa S."/>
            <person name="Yoshida T."/>
            <person name="Sawayama S."/>
        </authorList>
    </citation>
    <scope>NUCLEOTIDE SEQUENCE [LARGE SCALE GENOMIC DNA]</scope>
    <source>
        <strain evidence="2 3">NIES-144</strain>
    </source>
</reference>
<dbReference type="PANTHER" id="PTHR43762:SF5">
    <property type="entry name" value="FAD-BINDING PCMH-TYPE DOMAIN-CONTAINING PROTEIN"/>
    <property type="match status" value="1"/>
</dbReference>
<dbReference type="PROSITE" id="PS51387">
    <property type="entry name" value="FAD_PCMH"/>
    <property type="match status" value="1"/>
</dbReference>
<dbReference type="PANTHER" id="PTHR43762">
    <property type="entry name" value="L-GULONOLACTONE OXIDASE"/>
    <property type="match status" value="1"/>
</dbReference>
<evidence type="ECO:0000313" key="3">
    <source>
        <dbReference type="Proteomes" id="UP000485058"/>
    </source>
</evidence>
<dbReference type="InterPro" id="IPR036318">
    <property type="entry name" value="FAD-bd_PCMH-like_sf"/>
</dbReference>